<reference evidence="12 13" key="1">
    <citation type="submission" date="2014-04" db="EMBL/GenBank/DDBJ databases">
        <authorList>
            <consortium name="DOE Joint Genome Institute"/>
            <person name="Kuo A."/>
            <person name="Zuccaro A."/>
            <person name="Kohler A."/>
            <person name="Nagy L.G."/>
            <person name="Floudas D."/>
            <person name="Copeland A."/>
            <person name="Barry K.W."/>
            <person name="Cichocki N."/>
            <person name="Veneault-Fourrey C."/>
            <person name="LaButti K."/>
            <person name="Lindquist E.A."/>
            <person name="Lipzen A."/>
            <person name="Lundell T."/>
            <person name="Morin E."/>
            <person name="Murat C."/>
            <person name="Sun H."/>
            <person name="Tunlid A."/>
            <person name="Henrissat B."/>
            <person name="Grigoriev I.V."/>
            <person name="Hibbett D.S."/>
            <person name="Martin F."/>
            <person name="Nordberg H.P."/>
            <person name="Cantor M.N."/>
            <person name="Hua S.X."/>
        </authorList>
    </citation>
    <scope>NUCLEOTIDE SEQUENCE [LARGE SCALE GENOMIC DNA]</scope>
    <source>
        <strain evidence="12 13">MAFF 305830</strain>
    </source>
</reference>
<dbReference type="AlphaFoldDB" id="A0A0C2WZR6"/>
<dbReference type="PANTHER" id="PTHR23071:SF1">
    <property type="entry name" value="GPI ETHANOLAMINE PHOSPHATE TRANSFERASE 3"/>
    <property type="match status" value="1"/>
</dbReference>
<dbReference type="InterPro" id="IPR037675">
    <property type="entry name" value="PIG-O_N"/>
</dbReference>
<feature type="transmembrane region" description="Helical" evidence="11">
    <location>
        <begin position="535"/>
        <end position="556"/>
    </location>
</feature>
<keyword evidence="13" id="KW-1185">Reference proteome</keyword>
<reference evidence="13" key="2">
    <citation type="submission" date="2015-01" db="EMBL/GenBank/DDBJ databases">
        <title>Evolutionary Origins and Diversification of the Mycorrhizal Mutualists.</title>
        <authorList>
            <consortium name="DOE Joint Genome Institute"/>
            <consortium name="Mycorrhizal Genomics Consortium"/>
            <person name="Kohler A."/>
            <person name="Kuo A."/>
            <person name="Nagy L.G."/>
            <person name="Floudas D."/>
            <person name="Copeland A."/>
            <person name="Barry K.W."/>
            <person name="Cichocki N."/>
            <person name="Veneault-Fourrey C."/>
            <person name="LaButti K."/>
            <person name="Lindquist E.A."/>
            <person name="Lipzen A."/>
            <person name="Lundell T."/>
            <person name="Morin E."/>
            <person name="Murat C."/>
            <person name="Riley R."/>
            <person name="Ohm R."/>
            <person name="Sun H."/>
            <person name="Tunlid A."/>
            <person name="Henrissat B."/>
            <person name="Grigoriev I.V."/>
            <person name="Hibbett D.S."/>
            <person name="Martin F."/>
        </authorList>
    </citation>
    <scope>NUCLEOTIDE SEQUENCE [LARGE SCALE GENOMIC DNA]</scope>
    <source>
        <strain evidence="13">MAFF 305830</strain>
    </source>
</reference>
<feature type="transmembrane region" description="Helical" evidence="11">
    <location>
        <begin position="629"/>
        <end position="649"/>
    </location>
</feature>
<dbReference type="HOGENOM" id="CLU_004298_1_1_1"/>
<evidence type="ECO:0000256" key="8">
    <source>
        <dbReference type="ARBA" id="ARBA00022989"/>
    </source>
</evidence>
<feature type="transmembrane region" description="Helical" evidence="11">
    <location>
        <begin position="472"/>
        <end position="495"/>
    </location>
</feature>
<evidence type="ECO:0000313" key="12">
    <source>
        <dbReference type="EMBL" id="KIM31533.1"/>
    </source>
</evidence>
<evidence type="ECO:0000256" key="10">
    <source>
        <dbReference type="ARBA" id="ARBA00023180"/>
    </source>
</evidence>
<organism evidence="12 13">
    <name type="scientific">Serendipita vermifera MAFF 305830</name>
    <dbReference type="NCBI Taxonomy" id="933852"/>
    <lineage>
        <taxon>Eukaryota</taxon>
        <taxon>Fungi</taxon>
        <taxon>Dikarya</taxon>
        <taxon>Basidiomycota</taxon>
        <taxon>Agaricomycotina</taxon>
        <taxon>Agaricomycetes</taxon>
        <taxon>Sebacinales</taxon>
        <taxon>Serendipitaceae</taxon>
        <taxon>Serendipita</taxon>
    </lineage>
</organism>
<feature type="transmembrane region" description="Helical" evidence="11">
    <location>
        <begin position="507"/>
        <end position="528"/>
    </location>
</feature>
<dbReference type="OrthoDB" id="272139at2759"/>
<feature type="transmembrane region" description="Helical" evidence="11">
    <location>
        <begin position="670"/>
        <end position="688"/>
    </location>
</feature>
<evidence type="ECO:0000256" key="3">
    <source>
        <dbReference type="ARBA" id="ARBA00008695"/>
    </source>
</evidence>
<dbReference type="SUPFAM" id="SSF53649">
    <property type="entry name" value="Alkaline phosphatase-like"/>
    <property type="match status" value="1"/>
</dbReference>
<evidence type="ECO:0000256" key="11">
    <source>
        <dbReference type="SAM" id="Phobius"/>
    </source>
</evidence>
<feature type="transmembrane region" description="Helical" evidence="11">
    <location>
        <begin position="819"/>
        <end position="836"/>
    </location>
</feature>
<feature type="transmembrane region" description="Helical" evidence="11">
    <location>
        <begin position="907"/>
        <end position="927"/>
    </location>
</feature>
<dbReference type="Gene3D" id="3.40.720.10">
    <property type="entry name" value="Alkaline Phosphatase, subunit A"/>
    <property type="match status" value="1"/>
</dbReference>
<evidence type="ECO:0000256" key="2">
    <source>
        <dbReference type="ARBA" id="ARBA00004687"/>
    </source>
</evidence>
<dbReference type="InterPro" id="IPR039524">
    <property type="entry name" value="PIGO/GPI13"/>
</dbReference>
<dbReference type="Proteomes" id="UP000054097">
    <property type="component" value="Unassembled WGS sequence"/>
</dbReference>
<feature type="transmembrane region" description="Helical" evidence="11">
    <location>
        <begin position="947"/>
        <end position="973"/>
    </location>
</feature>
<keyword evidence="5" id="KW-0808">Transferase</keyword>
<keyword evidence="8 11" id="KW-1133">Transmembrane helix</keyword>
<dbReference type="PANTHER" id="PTHR23071">
    <property type="entry name" value="PHOSPHATIDYLINOSITOL GLYCAN"/>
    <property type="match status" value="1"/>
</dbReference>
<proteinExistence type="inferred from homology"/>
<comment type="subcellular location">
    <subcellularLocation>
        <location evidence="1">Endoplasmic reticulum membrane</location>
        <topology evidence="1">Multi-pass membrane protein</topology>
    </subcellularLocation>
</comment>
<dbReference type="GO" id="GO:0051377">
    <property type="term" value="F:mannose-ethanolamine phosphotransferase activity"/>
    <property type="evidence" value="ECO:0007669"/>
    <property type="project" value="InterPro"/>
</dbReference>
<keyword evidence="4" id="KW-0337">GPI-anchor biosynthesis</keyword>
<evidence type="ECO:0000256" key="6">
    <source>
        <dbReference type="ARBA" id="ARBA00022692"/>
    </source>
</evidence>
<name>A0A0C2WZR6_SERVB</name>
<dbReference type="UniPathway" id="UPA00196"/>
<evidence type="ECO:0000256" key="9">
    <source>
        <dbReference type="ARBA" id="ARBA00023136"/>
    </source>
</evidence>
<dbReference type="CDD" id="cd16023">
    <property type="entry name" value="GPI_EPT_3"/>
    <property type="match status" value="1"/>
</dbReference>
<feature type="transmembrane region" description="Helical" evidence="11">
    <location>
        <begin position="591"/>
        <end position="609"/>
    </location>
</feature>
<keyword evidence="9 11" id="KW-0472">Membrane</keyword>
<feature type="transmembrane region" description="Helical" evidence="11">
    <location>
        <begin position="751"/>
        <end position="773"/>
    </location>
</feature>
<evidence type="ECO:0000313" key="13">
    <source>
        <dbReference type="Proteomes" id="UP000054097"/>
    </source>
</evidence>
<evidence type="ECO:0000256" key="4">
    <source>
        <dbReference type="ARBA" id="ARBA00022502"/>
    </source>
</evidence>
<accession>A0A0C2WZR6</accession>
<gene>
    <name evidence="12" type="ORF">M408DRAFT_65274</name>
</gene>
<evidence type="ECO:0000256" key="1">
    <source>
        <dbReference type="ARBA" id="ARBA00004477"/>
    </source>
</evidence>
<feature type="transmembrane region" description="Helical" evidence="11">
    <location>
        <begin position="562"/>
        <end position="579"/>
    </location>
</feature>
<dbReference type="GO" id="GO:0005789">
    <property type="term" value="C:endoplasmic reticulum membrane"/>
    <property type="evidence" value="ECO:0007669"/>
    <property type="project" value="UniProtKB-SubCell"/>
</dbReference>
<dbReference type="GO" id="GO:0006506">
    <property type="term" value="P:GPI anchor biosynthetic process"/>
    <property type="evidence" value="ECO:0007669"/>
    <property type="project" value="UniProtKB-UniPathway"/>
</dbReference>
<comment type="similarity">
    <text evidence="3">Belongs to the PIGG/PIGN/PIGO family. PIGO subfamily.</text>
</comment>
<protein>
    <submittedName>
        <fullName evidence="12">Uncharacterized protein</fullName>
    </submittedName>
</protein>
<dbReference type="STRING" id="933852.A0A0C2WZR6"/>
<feature type="transmembrane region" description="Helical" evidence="11">
    <location>
        <begin position="865"/>
        <end position="886"/>
    </location>
</feature>
<dbReference type="EMBL" id="KN824282">
    <property type="protein sequence ID" value="KIM31533.1"/>
    <property type="molecule type" value="Genomic_DNA"/>
</dbReference>
<keyword evidence="10" id="KW-0325">Glycoprotein</keyword>
<keyword evidence="6 11" id="KW-0812">Transmembrane</keyword>
<sequence>MLSNAFKSIFSDPSRVSTLLVLWLFLLRASGLYLFTRGFLLSRLSLSNVNDCHDCTLPPTHTRAIILIIDALRFDFISPNPPIPSNENYHHVLTLPQELSASHPERSFIFNAHSDPPTATMQRIKGLTTGSLPTFVDVSSNFGATAIEEDSLLSRLKDAGKKIAFMGDDTWMNLYKDLIEPSMCFPYDSFNVEDLHSVDNGVVEHLFPLLQEDRRGDWDLLIGHFLGVDHVGHRLHPGHELMKAKLQQMNDILTRVVEMMDDDTLLVVLGDHGMDPKGDHGGDGILETASATWIYSKTRPLKLLPVDAVPSTLLVNTTFPDSPSSHRSIQQIDLVPSLALLLGIPIPFNNLGSVIPELFLRGDTLQTAMKLNSRQIKSFLDAYRASPSGGELDASWTNILNIYQNSLIAKESSIEVNYNFARTVLEVCRSMWAQFSMSLMVLGIIVIVLTIPATSLSVHHLDQGALEWHEGTLLAVWKSGIAFMGGGLIGFQIYLGTSAIVQLPMTSYQFALFGASATATIALIYSTWTKPSISLLTPSVSIVILQSVLLFSNSFVFWEERVLPFLIITSLAPSVYPLIYTSNKTLRNRGIKFGAVFVVCARLVSVFTVCREEQGSDCHATFYASSVLPTAPLPVIISIVPVAILLPTVARRFMRIAAADRGYAPFTTEVYLRVALVGGTAFWFLDWLEGSISTFRLGLTLDSETIRAVRTTIARTIGWAGGIGLAVWSVSPPNISIVKQTDAAGYLTVQVLGFANAFGSFYLSFLLFVFSVVWLTSQLSGQIALALCLVAFLAYTEFLDTVKDIKYAGQQKQYRMPTFAEILPLALLSLDVYYATGHQATLSSLQWKSAFIFNSDRDTLSPLTVTLNTIGPLMFFTLCIPLLALWNVEPLTKTESLAVQRKRVVAGALKSILVTSNYFATLLLFSAASSMVLRRHLMVWKVFAPRFMLGGLCVLAVDVAGVIGMVGGISTVMQTVAAPFQSMVQ</sequence>
<feature type="transmembrane region" description="Helical" evidence="11">
    <location>
        <begin position="779"/>
        <end position="798"/>
    </location>
</feature>
<dbReference type="Pfam" id="PF01663">
    <property type="entry name" value="Phosphodiest"/>
    <property type="match status" value="1"/>
</dbReference>
<feature type="transmembrane region" description="Helical" evidence="11">
    <location>
        <begin position="431"/>
        <end position="451"/>
    </location>
</feature>
<evidence type="ECO:0000256" key="7">
    <source>
        <dbReference type="ARBA" id="ARBA00022824"/>
    </source>
</evidence>
<comment type="pathway">
    <text evidence="2">Glycolipid biosynthesis; glycosylphosphatidylinositol-anchor biosynthesis.</text>
</comment>
<keyword evidence="7" id="KW-0256">Endoplasmic reticulum</keyword>
<feature type="transmembrane region" description="Helical" evidence="11">
    <location>
        <begin position="708"/>
        <end position="730"/>
    </location>
</feature>
<dbReference type="InterPro" id="IPR017850">
    <property type="entry name" value="Alkaline_phosphatase_core_sf"/>
</dbReference>
<dbReference type="InterPro" id="IPR002591">
    <property type="entry name" value="Phosphodiest/P_Trfase"/>
</dbReference>
<evidence type="ECO:0000256" key="5">
    <source>
        <dbReference type="ARBA" id="ARBA00022679"/>
    </source>
</evidence>